<dbReference type="EMBL" id="KN824277">
    <property type="protein sequence ID" value="KIM34045.1"/>
    <property type="molecule type" value="Genomic_DNA"/>
</dbReference>
<evidence type="ECO:0000256" key="7">
    <source>
        <dbReference type="ARBA" id="ARBA00023242"/>
    </source>
</evidence>
<dbReference type="GO" id="GO:0003682">
    <property type="term" value="F:chromatin binding"/>
    <property type="evidence" value="ECO:0007669"/>
    <property type="project" value="InterPro"/>
</dbReference>
<dbReference type="PANTHER" id="PTHR16062">
    <property type="entry name" value="SWI/SNF-RELATED"/>
    <property type="match status" value="1"/>
</dbReference>
<dbReference type="InterPro" id="IPR043151">
    <property type="entry name" value="BAH_sf"/>
</dbReference>
<dbReference type="SUPFAM" id="SSF47370">
    <property type="entry name" value="Bromodomain"/>
    <property type="match status" value="2"/>
</dbReference>
<evidence type="ECO:0000256" key="6">
    <source>
        <dbReference type="ARBA" id="ARBA00023163"/>
    </source>
</evidence>
<dbReference type="OrthoDB" id="1742084at2759"/>
<name>A0A0C3BB52_SERVB</name>
<evidence type="ECO:0000259" key="10">
    <source>
        <dbReference type="PROSITE" id="PS50014"/>
    </source>
</evidence>
<evidence type="ECO:0000256" key="8">
    <source>
        <dbReference type="PROSITE-ProRule" id="PRU00035"/>
    </source>
</evidence>
<reference evidence="13" key="2">
    <citation type="submission" date="2015-01" db="EMBL/GenBank/DDBJ databases">
        <title>Evolutionary Origins and Diversification of the Mycorrhizal Mutualists.</title>
        <authorList>
            <consortium name="DOE Joint Genome Institute"/>
            <consortium name="Mycorrhizal Genomics Consortium"/>
            <person name="Kohler A."/>
            <person name="Kuo A."/>
            <person name="Nagy L.G."/>
            <person name="Floudas D."/>
            <person name="Copeland A."/>
            <person name="Barry K.W."/>
            <person name="Cichocki N."/>
            <person name="Veneault-Fourrey C."/>
            <person name="LaButti K."/>
            <person name="Lindquist E.A."/>
            <person name="Lipzen A."/>
            <person name="Lundell T."/>
            <person name="Morin E."/>
            <person name="Murat C."/>
            <person name="Riley R."/>
            <person name="Ohm R."/>
            <person name="Sun H."/>
            <person name="Tunlid A."/>
            <person name="Henrissat B."/>
            <person name="Grigoriev I.V."/>
            <person name="Hibbett D.S."/>
            <person name="Martin F."/>
        </authorList>
    </citation>
    <scope>NUCLEOTIDE SEQUENCE [LARGE SCALE GENOMIC DNA]</scope>
    <source>
        <strain evidence="13">MAFF 305830</strain>
    </source>
</reference>
<dbReference type="GO" id="GO:0016586">
    <property type="term" value="C:RSC-type complex"/>
    <property type="evidence" value="ECO:0007669"/>
    <property type="project" value="InterPro"/>
</dbReference>
<evidence type="ECO:0008006" key="14">
    <source>
        <dbReference type="Google" id="ProtNLM"/>
    </source>
</evidence>
<dbReference type="InterPro" id="IPR036427">
    <property type="entry name" value="Bromodomain-like_sf"/>
</dbReference>
<dbReference type="SMART" id="SM00297">
    <property type="entry name" value="BROMO"/>
    <property type="match status" value="1"/>
</dbReference>
<dbReference type="Proteomes" id="UP000054097">
    <property type="component" value="Unassembled WGS sequence"/>
</dbReference>
<dbReference type="Pfam" id="PF01426">
    <property type="entry name" value="BAH"/>
    <property type="match status" value="1"/>
</dbReference>
<dbReference type="PROSITE" id="PS51038">
    <property type="entry name" value="BAH"/>
    <property type="match status" value="1"/>
</dbReference>
<evidence type="ECO:0000256" key="2">
    <source>
        <dbReference type="ARBA" id="ARBA00022737"/>
    </source>
</evidence>
<evidence type="ECO:0000313" key="12">
    <source>
        <dbReference type="EMBL" id="KIM34045.1"/>
    </source>
</evidence>
<keyword evidence="3" id="KW-0156">Chromatin regulator</keyword>
<keyword evidence="2" id="KW-0677">Repeat</keyword>
<keyword evidence="13" id="KW-1185">Reference proteome</keyword>
<dbReference type="PROSITE" id="PS50014">
    <property type="entry name" value="BROMODOMAIN_2"/>
    <property type="match status" value="1"/>
</dbReference>
<evidence type="ECO:0000313" key="13">
    <source>
        <dbReference type="Proteomes" id="UP000054097"/>
    </source>
</evidence>
<dbReference type="CDD" id="cd04369">
    <property type="entry name" value="Bromodomain"/>
    <property type="match status" value="1"/>
</dbReference>
<dbReference type="SMART" id="SM00439">
    <property type="entry name" value="BAH"/>
    <property type="match status" value="1"/>
</dbReference>
<evidence type="ECO:0000256" key="1">
    <source>
        <dbReference type="ARBA" id="ARBA00004123"/>
    </source>
</evidence>
<dbReference type="PRINTS" id="PR00503">
    <property type="entry name" value="BROMODOMAIN"/>
</dbReference>
<protein>
    <recommendedName>
        <fullName evidence="14">BAH domain-containing protein</fullName>
    </recommendedName>
</protein>
<evidence type="ECO:0000256" key="9">
    <source>
        <dbReference type="SAM" id="MobiDB-lite"/>
    </source>
</evidence>
<dbReference type="Gene3D" id="2.30.30.490">
    <property type="match status" value="1"/>
</dbReference>
<feature type="compositionally biased region" description="Basic residues" evidence="9">
    <location>
        <begin position="183"/>
        <end position="195"/>
    </location>
</feature>
<dbReference type="GO" id="GO:0006368">
    <property type="term" value="P:transcription elongation by RNA polymerase II"/>
    <property type="evidence" value="ECO:0007669"/>
    <property type="project" value="TreeGrafter"/>
</dbReference>
<dbReference type="InterPro" id="IPR001487">
    <property type="entry name" value="Bromodomain"/>
</dbReference>
<organism evidence="12 13">
    <name type="scientific">Serendipita vermifera MAFF 305830</name>
    <dbReference type="NCBI Taxonomy" id="933852"/>
    <lineage>
        <taxon>Eukaryota</taxon>
        <taxon>Fungi</taxon>
        <taxon>Dikarya</taxon>
        <taxon>Basidiomycota</taxon>
        <taxon>Agaricomycotina</taxon>
        <taxon>Agaricomycetes</taxon>
        <taxon>Sebacinales</taxon>
        <taxon>Serendipitaceae</taxon>
        <taxon>Serendipita</taxon>
    </lineage>
</organism>
<evidence type="ECO:0000259" key="11">
    <source>
        <dbReference type="PROSITE" id="PS51038"/>
    </source>
</evidence>
<dbReference type="AlphaFoldDB" id="A0A0C3BB52"/>
<dbReference type="GO" id="GO:0006338">
    <property type="term" value="P:chromatin remodeling"/>
    <property type="evidence" value="ECO:0007669"/>
    <property type="project" value="InterPro"/>
</dbReference>
<gene>
    <name evidence="12" type="ORF">M408DRAFT_89910</name>
</gene>
<proteinExistence type="predicted"/>
<dbReference type="InterPro" id="IPR001025">
    <property type="entry name" value="BAH_dom"/>
</dbReference>
<keyword evidence="5 8" id="KW-0103">Bromodomain</keyword>
<feature type="compositionally biased region" description="Polar residues" evidence="9">
    <location>
        <begin position="636"/>
        <end position="645"/>
    </location>
</feature>
<keyword evidence="4" id="KW-0805">Transcription regulation</keyword>
<dbReference type="STRING" id="933852.A0A0C3BB52"/>
<sequence>MPIARAYADAVQNIINKLNAEVTSSKPRRHLSTQFLEPPDPSVYVDYYSIITEPRSINGVQEKLQKNRYRNIIDVLNDLYLVFANAIHYNEASSQISKDATILKELFEKLWKDDPFLPNAQPTKQPGRKPGFRAIPLPRMSSFALPQRSGSSSFQPSYSTALATVQLKPVGKPPAPIVAPRLKPLKPRKRQKKRLAATGQPNAKSGESAQNVRRPHSPSFSEVDFNPYMDGEESEPDIPQTHIANEAESAMIIKRLDDSLARWEPWGKGDTSSAPSLGWMPEMGGEALQARLDGLISHMKVYRDTSEQSPLVALEDVPNPPDPYSTFEDFIAWASITTRIAQRQYVSSRQFENDLFRFFEKARRFYSPGTQNYGRVLIYQRIANVLTSSHTPMPIDAPITMSSSPGPRRAQQYHKLVDGVVVENPGGTLSYDVLAKGREHAENLVFKGIEYKVGDFVHLTNPDDMARPMVGQIWACWSSHGTQSFTVCWYLRPEQTSHRPNHAFYENEVVKTGLYVDYLPQDIIEKVCVQFHPHYFTGRPRPPHWYPSWPIYMCEQRYDERNRSFHHIKYPELCFPPSLRASSTPAASKPRAMPNNIMHSPLVQNQKLDVIQPIYPFERLVFPLRQSGPNAGPRLPSSTGPTSFTIGPADNKDGNNLGMNSGGFDIGRDGRGRPKRMAAVKAASAVGTPPPGSPGGAMMTPGGAMGIPAAAPPPGDRTIVSAAGGGMITAASVDKLPPETTQMFDRDTISNEMLWFSGAPLDVARTPKPRYSLDYLYQLALKQKRKAGDLVDGDLQDNKRAKRVVLPTASEVWYDASLAAASSGSTPP</sequence>
<feature type="domain" description="BAH" evidence="11">
    <location>
        <begin position="449"/>
        <end position="569"/>
    </location>
</feature>
<dbReference type="Pfam" id="PF00439">
    <property type="entry name" value="Bromodomain"/>
    <property type="match status" value="1"/>
</dbReference>
<evidence type="ECO:0000256" key="5">
    <source>
        <dbReference type="ARBA" id="ARBA00023117"/>
    </source>
</evidence>
<dbReference type="HOGENOM" id="CLU_007728_1_0_1"/>
<dbReference type="InterPro" id="IPR037382">
    <property type="entry name" value="Rsc/polybromo"/>
</dbReference>
<evidence type="ECO:0000256" key="4">
    <source>
        <dbReference type="ARBA" id="ARBA00023015"/>
    </source>
</evidence>
<reference evidence="12 13" key="1">
    <citation type="submission" date="2014-04" db="EMBL/GenBank/DDBJ databases">
        <authorList>
            <consortium name="DOE Joint Genome Institute"/>
            <person name="Kuo A."/>
            <person name="Zuccaro A."/>
            <person name="Kohler A."/>
            <person name="Nagy L.G."/>
            <person name="Floudas D."/>
            <person name="Copeland A."/>
            <person name="Barry K.W."/>
            <person name="Cichocki N."/>
            <person name="Veneault-Fourrey C."/>
            <person name="LaButti K."/>
            <person name="Lindquist E.A."/>
            <person name="Lipzen A."/>
            <person name="Lundell T."/>
            <person name="Morin E."/>
            <person name="Murat C."/>
            <person name="Sun H."/>
            <person name="Tunlid A."/>
            <person name="Henrissat B."/>
            <person name="Grigoriev I.V."/>
            <person name="Hibbett D.S."/>
            <person name="Martin F."/>
            <person name="Nordberg H.P."/>
            <person name="Cantor M.N."/>
            <person name="Hua S.X."/>
        </authorList>
    </citation>
    <scope>NUCLEOTIDE SEQUENCE [LARGE SCALE GENOMIC DNA]</scope>
    <source>
        <strain evidence="12 13">MAFF 305830</strain>
    </source>
</reference>
<dbReference type="Gene3D" id="1.20.920.10">
    <property type="entry name" value="Bromodomain-like"/>
    <property type="match status" value="2"/>
</dbReference>
<accession>A0A0C3BB52</accession>
<feature type="region of interest" description="Disordered" evidence="9">
    <location>
        <begin position="628"/>
        <end position="694"/>
    </location>
</feature>
<keyword evidence="7" id="KW-0539">Nucleus</keyword>
<dbReference type="PANTHER" id="PTHR16062:SF21">
    <property type="entry name" value="CHROMATIN STRUCTURE-REMODELING COMPLEX SUBUNIT RSC1-RELATED"/>
    <property type="match status" value="1"/>
</dbReference>
<feature type="region of interest" description="Disordered" evidence="9">
    <location>
        <begin position="173"/>
        <end position="237"/>
    </location>
</feature>
<feature type="compositionally biased region" description="Polar residues" evidence="9">
    <location>
        <begin position="199"/>
        <end position="211"/>
    </location>
</feature>
<keyword evidence="6" id="KW-0804">Transcription</keyword>
<evidence type="ECO:0000256" key="3">
    <source>
        <dbReference type="ARBA" id="ARBA00022853"/>
    </source>
</evidence>
<comment type="subcellular location">
    <subcellularLocation>
        <location evidence="1">Nucleus</location>
    </subcellularLocation>
</comment>
<feature type="domain" description="Bromo" evidence="10">
    <location>
        <begin position="27"/>
        <end position="97"/>
    </location>
</feature>